<gene>
    <name evidence="13" type="primary">glgB</name>
    <name evidence="13" type="ORF">VXJ25_07080</name>
</gene>
<comment type="catalytic activity">
    <reaction evidence="1">
        <text>Transfers a segment of a (1-&gt;4)-alpha-D-glucan chain to a primary hydroxy group in a similar glucan chain.</text>
        <dbReference type="EC" id="2.4.1.18"/>
    </reaction>
</comment>
<dbReference type="InterPro" id="IPR014756">
    <property type="entry name" value="Ig_E-set"/>
</dbReference>
<evidence type="ECO:0000256" key="9">
    <source>
        <dbReference type="ARBA" id="ARBA00023277"/>
    </source>
</evidence>
<evidence type="ECO:0000256" key="10">
    <source>
        <dbReference type="NCBIfam" id="TIGR01515"/>
    </source>
</evidence>
<dbReference type="Proteomes" id="UP001332931">
    <property type="component" value="Unassembled WGS sequence"/>
</dbReference>
<dbReference type="InterPro" id="IPR017853">
    <property type="entry name" value="GH"/>
</dbReference>
<evidence type="ECO:0000259" key="12">
    <source>
        <dbReference type="SMART" id="SM00642"/>
    </source>
</evidence>
<dbReference type="SMART" id="SM00642">
    <property type="entry name" value="Aamy"/>
    <property type="match status" value="1"/>
</dbReference>
<proteinExistence type="inferred from homology"/>
<evidence type="ECO:0000313" key="13">
    <source>
        <dbReference type="EMBL" id="MEE6147742.1"/>
    </source>
</evidence>
<dbReference type="InterPro" id="IPR006407">
    <property type="entry name" value="GlgB"/>
</dbReference>
<organism evidence="13 14">
    <name type="scientific">Olsenella absiana</name>
    <dbReference type="NCBI Taxonomy" id="3115222"/>
    <lineage>
        <taxon>Bacteria</taxon>
        <taxon>Bacillati</taxon>
        <taxon>Actinomycetota</taxon>
        <taxon>Coriobacteriia</taxon>
        <taxon>Coriobacteriales</taxon>
        <taxon>Atopobiaceae</taxon>
        <taxon>Olsenella</taxon>
    </lineage>
</organism>
<dbReference type="CDD" id="cd11322">
    <property type="entry name" value="AmyAc_Glg_BE"/>
    <property type="match status" value="1"/>
</dbReference>
<dbReference type="InterPro" id="IPR004193">
    <property type="entry name" value="Glyco_hydro_13_N"/>
</dbReference>
<dbReference type="SUPFAM" id="SSF51445">
    <property type="entry name" value="(Trans)glycosidases"/>
    <property type="match status" value="1"/>
</dbReference>
<evidence type="ECO:0000313" key="14">
    <source>
        <dbReference type="Proteomes" id="UP001332931"/>
    </source>
</evidence>
<keyword evidence="5" id="KW-0321">Glycogen metabolism</keyword>
<dbReference type="InterPro" id="IPR006047">
    <property type="entry name" value="GH13_cat_dom"/>
</dbReference>
<dbReference type="InterPro" id="IPR013783">
    <property type="entry name" value="Ig-like_fold"/>
</dbReference>
<dbReference type="InterPro" id="IPR044143">
    <property type="entry name" value="GlgB_N_E_set_prok"/>
</dbReference>
<comment type="pathway">
    <text evidence="2">Glycan biosynthesis; glycogen biosynthesis.</text>
</comment>
<dbReference type="CDD" id="cd02855">
    <property type="entry name" value="E_set_GBE_prok_N"/>
    <property type="match status" value="1"/>
</dbReference>
<dbReference type="NCBIfam" id="TIGR01515">
    <property type="entry name" value="branching_enzym"/>
    <property type="match status" value="1"/>
</dbReference>
<dbReference type="NCBIfam" id="NF008967">
    <property type="entry name" value="PRK12313.1"/>
    <property type="match status" value="1"/>
</dbReference>
<protein>
    <recommendedName>
        <fullName evidence="4 10">1,4-alpha-glucan branching enzyme</fullName>
        <ecNumber evidence="4 10">2.4.1.18</ecNumber>
    </recommendedName>
</protein>
<dbReference type="RefSeq" id="WP_330958510.1">
    <property type="nucleotide sequence ID" value="NZ_JAZGJQ010000007.1"/>
</dbReference>
<feature type="region of interest" description="Disordered" evidence="11">
    <location>
        <begin position="605"/>
        <end position="629"/>
    </location>
</feature>
<dbReference type="Pfam" id="PF02922">
    <property type="entry name" value="CBM_48"/>
    <property type="match status" value="1"/>
</dbReference>
<keyword evidence="6" id="KW-0328">Glycosyltransferase</keyword>
<evidence type="ECO:0000256" key="7">
    <source>
        <dbReference type="ARBA" id="ARBA00022679"/>
    </source>
</evidence>
<evidence type="ECO:0000256" key="11">
    <source>
        <dbReference type="SAM" id="MobiDB-lite"/>
    </source>
</evidence>
<name>A0ABU7RAV9_9ACTN</name>
<dbReference type="Gene3D" id="3.20.20.80">
    <property type="entry name" value="Glycosidases"/>
    <property type="match status" value="1"/>
</dbReference>
<dbReference type="Gene3D" id="2.60.40.10">
    <property type="entry name" value="Immunoglobulins"/>
    <property type="match status" value="1"/>
</dbReference>
<evidence type="ECO:0000256" key="2">
    <source>
        <dbReference type="ARBA" id="ARBA00004964"/>
    </source>
</evidence>
<keyword evidence="8" id="KW-0320">Glycogen biosynthesis</keyword>
<evidence type="ECO:0000256" key="8">
    <source>
        <dbReference type="ARBA" id="ARBA00023056"/>
    </source>
</evidence>
<keyword evidence="9" id="KW-0119">Carbohydrate metabolism</keyword>
<dbReference type="Pfam" id="PF02806">
    <property type="entry name" value="Alpha-amylase_C"/>
    <property type="match status" value="1"/>
</dbReference>
<dbReference type="SUPFAM" id="SSF51011">
    <property type="entry name" value="Glycosyl hydrolase domain"/>
    <property type="match status" value="1"/>
</dbReference>
<dbReference type="PANTHER" id="PTHR43651:SF3">
    <property type="entry name" value="1,4-ALPHA-GLUCAN-BRANCHING ENZYME"/>
    <property type="match status" value="1"/>
</dbReference>
<keyword evidence="7" id="KW-0808">Transferase</keyword>
<evidence type="ECO:0000256" key="1">
    <source>
        <dbReference type="ARBA" id="ARBA00000826"/>
    </source>
</evidence>
<dbReference type="PANTHER" id="PTHR43651">
    <property type="entry name" value="1,4-ALPHA-GLUCAN-BRANCHING ENZYME"/>
    <property type="match status" value="1"/>
</dbReference>
<evidence type="ECO:0000256" key="5">
    <source>
        <dbReference type="ARBA" id="ARBA00022600"/>
    </source>
</evidence>
<evidence type="ECO:0000256" key="3">
    <source>
        <dbReference type="ARBA" id="ARBA00009000"/>
    </source>
</evidence>
<dbReference type="EC" id="2.4.1.18" evidence="4 10"/>
<dbReference type="InterPro" id="IPR013780">
    <property type="entry name" value="Glyco_hydro_b"/>
</dbReference>
<accession>A0ABU7RAV9</accession>
<dbReference type="EMBL" id="JAZGJQ010000007">
    <property type="protein sequence ID" value="MEE6147742.1"/>
    <property type="molecule type" value="Genomic_DNA"/>
</dbReference>
<reference evidence="13 14" key="1">
    <citation type="submission" date="2024-01" db="EMBL/GenBank/DDBJ databases">
        <title>Description of Olsenella sp. nov., isolated from pig feces.</title>
        <authorList>
            <person name="Chang Y.-H."/>
        </authorList>
    </citation>
    <scope>NUCLEOTIDE SEQUENCE [LARGE SCALE GENOMIC DNA]</scope>
    <source>
        <strain evidence="13 14">YH-ols2223</strain>
    </source>
</reference>
<feature type="domain" description="Glycosyl hydrolase family 13 catalytic" evidence="12">
    <location>
        <begin position="131"/>
        <end position="473"/>
    </location>
</feature>
<sequence>MRTYDFYTGSEFFAQDYLGAHLVDGGVVFRTFAPAAEAIEVVVEGVPHPMHKVEDGNFWELLCPGAREGCAYEYRIHHAGRSVDHADPYAFGSELRPHHRSVVRDLTYEWGDAEWMAHRSRGDDRPMNVYELNLGSWRKRSGDEPSDDPADWLGYEEVAAPLVSYLTESGYTFVEFMPLTEYPFDGSWGYQPTGFFSPTSRFGEPRQLMALVDSLHQAGIGCILDVVPVHFATDPWGLADYDGTPLFEYPNDAVGVSEWGSHNFMYSRGESRSFMQSSANFWLGAYHFDGLRMDAISRIIYWQGDEARGVNADAVRFVRTMNAGVKSLNPGTFLVAEDSTDFKGCTADASEGGLGFDYKWDMGWMHDTLSLFQTDPYFRAGNYHKLSFSMMYFGNERYLLPLSHDENVHGKATVAQKMWGDLDLKFPQARALYLYMMAHPGKKLNFMGSEVAQLREWDERREQDWFLRAYPTHDAFYRYVCELNHLYLAHPALWELDYEQAGFQWRQVDDETHVVYAFERRDRSGERLLCVLNLANCPHEGYELELPETGSVEVLLDTDWQRFGGATPDGRTGARMDAGAGTLALDLAPLSGLLLALFPTRGEGAGEDSATGARRTSARCAGAPDTAGR</sequence>
<comment type="similarity">
    <text evidence="3">Belongs to the glycosyl hydrolase 13 family. GlgB subfamily.</text>
</comment>
<evidence type="ECO:0000256" key="4">
    <source>
        <dbReference type="ARBA" id="ARBA00012541"/>
    </source>
</evidence>
<dbReference type="PIRSF" id="PIRSF000463">
    <property type="entry name" value="GlgB"/>
    <property type="match status" value="1"/>
</dbReference>
<evidence type="ECO:0000256" key="6">
    <source>
        <dbReference type="ARBA" id="ARBA00022676"/>
    </source>
</evidence>
<comment type="caution">
    <text evidence="13">The sequence shown here is derived from an EMBL/GenBank/DDBJ whole genome shotgun (WGS) entry which is preliminary data.</text>
</comment>
<dbReference type="Gene3D" id="2.60.40.1180">
    <property type="entry name" value="Golgi alpha-mannosidase II"/>
    <property type="match status" value="1"/>
</dbReference>
<dbReference type="SUPFAM" id="SSF81296">
    <property type="entry name" value="E set domains"/>
    <property type="match status" value="1"/>
</dbReference>
<dbReference type="InterPro" id="IPR037439">
    <property type="entry name" value="Branching_enzy"/>
</dbReference>
<dbReference type="InterPro" id="IPR006048">
    <property type="entry name" value="A-amylase/branching_C"/>
</dbReference>
<keyword evidence="14" id="KW-1185">Reference proteome</keyword>